<gene>
    <name evidence="2" type="ORF">RO3G_09360</name>
</gene>
<dbReference type="Proteomes" id="UP000009138">
    <property type="component" value="Unassembled WGS sequence"/>
</dbReference>
<evidence type="ECO:0000313" key="3">
    <source>
        <dbReference type="Proteomes" id="UP000009138"/>
    </source>
</evidence>
<dbReference type="Gene3D" id="2.30.29.30">
    <property type="entry name" value="Pleckstrin-homology domain (PH domain)/Phosphotyrosine-binding domain (PTB)"/>
    <property type="match status" value="1"/>
</dbReference>
<organism evidence="2 3">
    <name type="scientific">Rhizopus delemar (strain RA 99-880 / ATCC MYA-4621 / FGSC 9543 / NRRL 43880)</name>
    <name type="common">Mucormycosis agent</name>
    <name type="synonym">Rhizopus arrhizus var. delemar</name>
    <dbReference type="NCBI Taxonomy" id="246409"/>
    <lineage>
        <taxon>Eukaryota</taxon>
        <taxon>Fungi</taxon>
        <taxon>Fungi incertae sedis</taxon>
        <taxon>Mucoromycota</taxon>
        <taxon>Mucoromycotina</taxon>
        <taxon>Mucoromycetes</taxon>
        <taxon>Mucorales</taxon>
        <taxon>Mucorineae</taxon>
        <taxon>Rhizopodaceae</taxon>
        <taxon>Rhizopus</taxon>
    </lineage>
</organism>
<accession>I1C870</accession>
<dbReference type="VEuPathDB" id="FungiDB:RO3G_09360"/>
<name>I1C870_RHIO9</name>
<dbReference type="OrthoDB" id="10254377at2759"/>
<dbReference type="PANTHER" id="PTHR12673:SF159">
    <property type="entry name" value="LD03170P"/>
    <property type="match status" value="1"/>
</dbReference>
<sequence length="433" mass="50526">MNVHFISCVDTTLIDNQKYYNQVVEDLLVIDNVCDMFEEEEGYEPILSARHVAYKRQTVNQIIQSETSYLNEFYDFQETYATRMQVWLDATEDKDVTLKLKSTPAKKTLNALFQSLHELSVIHTKFLKEITDRFQMWGPTQLISDIFNDFYKCLDTYEIFFEQHAEFVVTKINVNKQRQSSLKIADIEHYLQIPVNRISHYSKFLQQLKNYSEHSNPDYVFLGQMAEKFKALDNEWSERKKSCQAHLMVLEASRTIQNCPVNVTLDRRLILHAELIKVDLDDLTSVSDVRTYYLFSDYLIYCRKQKDRKDGLRKLVYKGNLNLRGAEVRGIRPLIASKMCEVKKPLFRIGKKSADTASTLKPEVFGFELIIADTNIDTVAPMYFSNGSLPPQMALGPVRQRHIFRTRSIEEQTLWRTSLEKVINTISQPSQES</sequence>
<dbReference type="OMA" id="CQSHLMV"/>
<dbReference type="PANTHER" id="PTHR12673">
    <property type="entry name" value="FACIOGENITAL DYSPLASIA PROTEIN"/>
    <property type="match status" value="1"/>
</dbReference>
<protein>
    <recommendedName>
        <fullName evidence="1">DH domain-containing protein</fullName>
    </recommendedName>
</protein>
<dbReference type="SUPFAM" id="SSF48065">
    <property type="entry name" value="DBL homology domain (DH-domain)"/>
    <property type="match status" value="1"/>
</dbReference>
<dbReference type="InParanoid" id="I1C870"/>
<dbReference type="SUPFAM" id="SSF50729">
    <property type="entry name" value="PH domain-like"/>
    <property type="match status" value="1"/>
</dbReference>
<dbReference type="AlphaFoldDB" id="I1C870"/>
<proteinExistence type="predicted"/>
<keyword evidence="3" id="KW-1185">Reference proteome</keyword>
<evidence type="ECO:0000259" key="1">
    <source>
        <dbReference type="PROSITE" id="PS50010"/>
    </source>
</evidence>
<dbReference type="eggNOG" id="KOG3524">
    <property type="taxonomic scope" value="Eukaryota"/>
</dbReference>
<reference evidence="2 3" key="1">
    <citation type="journal article" date="2009" name="PLoS Genet.">
        <title>Genomic analysis of the basal lineage fungus Rhizopus oryzae reveals a whole-genome duplication.</title>
        <authorList>
            <person name="Ma L.-J."/>
            <person name="Ibrahim A.S."/>
            <person name="Skory C."/>
            <person name="Grabherr M.G."/>
            <person name="Burger G."/>
            <person name="Butler M."/>
            <person name="Elias M."/>
            <person name="Idnurm A."/>
            <person name="Lang B.F."/>
            <person name="Sone T."/>
            <person name="Abe A."/>
            <person name="Calvo S.E."/>
            <person name="Corrochano L.M."/>
            <person name="Engels R."/>
            <person name="Fu J."/>
            <person name="Hansberg W."/>
            <person name="Kim J.-M."/>
            <person name="Kodira C.D."/>
            <person name="Koehrsen M.J."/>
            <person name="Liu B."/>
            <person name="Miranda-Saavedra D."/>
            <person name="O'Leary S."/>
            <person name="Ortiz-Castellanos L."/>
            <person name="Poulter R."/>
            <person name="Rodriguez-Romero J."/>
            <person name="Ruiz-Herrera J."/>
            <person name="Shen Y.-Q."/>
            <person name="Zeng Q."/>
            <person name="Galagan J."/>
            <person name="Birren B.W."/>
            <person name="Cuomo C.A."/>
            <person name="Wickes B.L."/>
        </authorList>
    </citation>
    <scope>NUCLEOTIDE SEQUENCE [LARGE SCALE GENOMIC DNA]</scope>
    <source>
        <strain evidence="3">RA 99-880 / ATCC MYA-4621 / FGSC 9543 / NRRL 43880</strain>
    </source>
</reference>
<dbReference type="Gene3D" id="1.20.900.10">
    <property type="entry name" value="Dbl homology (DH) domain"/>
    <property type="match status" value="1"/>
</dbReference>
<dbReference type="GO" id="GO:0005085">
    <property type="term" value="F:guanyl-nucleotide exchange factor activity"/>
    <property type="evidence" value="ECO:0007669"/>
    <property type="project" value="InterPro"/>
</dbReference>
<dbReference type="InterPro" id="IPR035899">
    <property type="entry name" value="DBL_dom_sf"/>
</dbReference>
<dbReference type="InterPro" id="IPR051092">
    <property type="entry name" value="FYVE_RhoGEF_PH"/>
</dbReference>
<dbReference type="STRING" id="246409.I1C870"/>
<dbReference type="InterPro" id="IPR000219">
    <property type="entry name" value="DH_dom"/>
</dbReference>
<dbReference type="SMART" id="SM00325">
    <property type="entry name" value="RhoGEF"/>
    <property type="match status" value="1"/>
</dbReference>
<dbReference type="GO" id="GO:0005737">
    <property type="term" value="C:cytoplasm"/>
    <property type="evidence" value="ECO:0007669"/>
    <property type="project" value="TreeGrafter"/>
</dbReference>
<dbReference type="PROSITE" id="PS50010">
    <property type="entry name" value="DH_2"/>
    <property type="match status" value="1"/>
</dbReference>
<dbReference type="RefSeq" id="XP_067520046.1">
    <property type="nucleotide sequence ID" value="XM_067663945.1"/>
</dbReference>
<dbReference type="GeneID" id="93616326"/>
<feature type="domain" description="DH" evidence="1">
    <location>
        <begin position="54"/>
        <end position="239"/>
    </location>
</feature>
<dbReference type="InterPro" id="IPR011993">
    <property type="entry name" value="PH-like_dom_sf"/>
</dbReference>
<dbReference type="Pfam" id="PF00621">
    <property type="entry name" value="RhoGEF"/>
    <property type="match status" value="1"/>
</dbReference>
<evidence type="ECO:0000313" key="2">
    <source>
        <dbReference type="EMBL" id="EIE84650.1"/>
    </source>
</evidence>
<dbReference type="EMBL" id="CH476738">
    <property type="protein sequence ID" value="EIE84650.1"/>
    <property type="molecule type" value="Genomic_DNA"/>
</dbReference>